<reference evidence="2 3" key="1">
    <citation type="journal article" date="2015" name="Genome Biol. Evol.">
        <title>Comparative Genomics of a Bacterivorous Green Alga Reveals Evolutionary Causalities and Consequences of Phago-Mixotrophic Mode of Nutrition.</title>
        <authorList>
            <person name="Burns J.A."/>
            <person name="Paasch A."/>
            <person name="Narechania A."/>
            <person name="Kim E."/>
        </authorList>
    </citation>
    <scope>NUCLEOTIDE SEQUENCE [LARGE SCALE GENOMIC DNA]</scope>
    <source>
        <strain evidence="2 3">PLY_AMNH</strain>
    </source>
</reference>
<dbReference type="Proteomes" id="UP001190700">
    <property type="component" value="Unassembled WGS sequence"/>
</dbReference>
<feature type="region of interest" description="Disordered" evidence="1">
    <location>
        <begin position="1"/>
        <end position="82"/>
    </location>
</feature>
<feature type="compositionally biased region" description="Polar residues" evidence="1">
    <location>
        <begin position="106"/>
        <end position="115"/>
    </location>
</feature>
<protein>
    <submittedName>
        <fullName evidence="2">Uncharacterized protein</fullName>
    </submittedName>
</protein>
<name>A0AAE0KNT2_9CHLO</name>
<proteinExistence type="predicted"/>
<comment type="caution">
    <text evidence="2">The sequence shown here is derived from an EMBL/GenBank/DDBJ whole genome shotgun (WGS) entry which is preliminary data.</text>
</comment>
<feature type="compositionally biased region" description="Polar residues" evidence="1">
    <location>
        <begin position="47"/>
        <end position="56"/>
    </location>
</feature>
<organism evidence="2 3">
    <name type="scientific">Cymbomonas tetramitiformis</name>
    <dbReference type="NCBI Taxonomy" id="36881"/>
    <lineage>
        <taxon>Eukaryota</taxon>
        <taxon>Viridiplantae</taxon>
        <taxon>Chlorophyta</taxon>
        <taxon>Pyramimonadophyceae</taxon>
        <taxon>Pyramimonadales</taxon>
        <taxon>Pyramimonadaceae</taxon>
        <taxon>Cymbomonas</taxon>
    </lineage>
</organism>
<keyword evidence="3" id="KW-1185">Reference proteome</keyword>
<evidence type="ECO:0000256" key="1">
    <source>
        <dbReference type="SAM" id="MobiDB-lite"/>
    </source>
</evidence>
<gene>
    <name evidence="2" type="ORF">CYMTET_35552</name>
</gene>
<sequence>MTTLNADNRRRYSSHLPRKSPLGLALTSKLGTVAPSFKEKAAKPIETESSSANTPIPSAHPKRRKKKSPPKPDRSASVDLASASSSFITETKVFRSEVSVIIPRSPTRSLSSSAKVRSPKTLPPVAHRRNPETAPGELPDLQPPAQFGTKYDPYVKEWHTPPATAGKHPGRRFLPLPLEVAPDIQVQYARDNAYLENSSLQLQLTMEATDSEHRLKVGVSTRAPASQCCNLVERKLGGGERARAARGAEVN</sequence>
<feature type="compositionally biased region" description="Basic residues" evidence="1">
    <location>
        <begin position="60"/>
        <end position="69"/>
    </location>
</feature>
<dbReference type="AlphaFoldDB" id="A0AAE0KNT2"/>
<evidence type="ECO:0000313" key="2">
    <source>
        <dbReference type="EMBL" id="KAK3255258.1"/>
    </source>
</evidence>
<dbReference type="EMBL" id="LGRX02022814">
    <property type="protein sequence ID" value="KAK3255258.1"/>
    <property type="molecule type" value="Genomic_DNA"/>
</dbReference>
<evidence type="ECO:0000313" key="3">
    <source>
        <dbReference type="Proteomes" id="UP001190700"/>
    </source>
</evidence>
<feature type="compositionally biased region" description="Basic and acidic residues" evidence="1">
    <location>
        <begin position="37"/>
        <end position="46"/>
    </location>
</feature>
<feature type="region of interest" description="Disordered" evidence="1">
    <location>
        <begin position="105"/>
        <end position="144"/>
    </location>
</feature>
<accession>A0AAE0KNT2</accession>